<evidence type="ECO:0000313" key="5">
    <source>
        <dbReference type="Proteomes" id="UP000267585"/>
    </source>
</evidence>
<name>A0A3S0AP22_9FLAO</name>
<dbReference type="GO" id="GO:0036088">
    <property type="term" value="P:D-serine catabolic process"/>
    <property type="evidence" value="ECO:0007669"/>
    <property type="project" value="TreeGrafter"/>
</dbReference>
<dbReference type="InterPro" id="IPR026956">
    <property type="entry name" value="D-ser_dehydrat-like_dom"/>
</dbReference>
<dbReference type="RefSeq" id="WP_126161234.1">
    <property type="nucleotide sequence ID" value="NZ_RQPJ01000002.1"/>
</dbReference>
<accession>A0A3S0AP22</accession>
<comment type="caution">
    <text evidence="4">The sequence shown here is derived from an EMBL/GenBank/DDBJ whole genome shotgun (WGS) entry which is preliminary data.</text>
</comment>
<evidence type="ECO:0000256" key="2">
    <source>
        <dbReference type="ARBA" id="ARBA00023239"/>
    </source>
</evidence>
<dbReference type="SUPFAM" id="SSF51419">
    <property type="entry name" value="PLP-binding barrel"/>
    <property type="match status" value="1"/>
</dbReference>
<dbReference type="Pfam" id="PF14031">
    <property type="entry name" value="D-ser_dehydrat"/>
    <property type="match status" value="1"/>
</dbReference>
<dbReference type="AlphaFoldDB" id="A0A3S0AP22"/>
<evidence type="ECO:0000256" key="1">
    <source>
        <dbReference type="ARBA" id="ARBA00005323"/>
    </source>
</evidence>
<dbReference type="InterPro" id="IPR001608">
    <property type="entry name" value="Ala_racemase_N"/>
</dbReference>
<dbReference type="GO" id="GO:0008721">
    <property type="term" value="F:D-serine ammonia-lyase activity"/>
    <property type="evidence" value="ECO:0007669"/>
    <property type="project" value="TreeGrafter"/>
</dbReference>
<dbReference type="PANTHER" id="PTHR28004:SF2">
    <property type="entry name" value="D-SERINE DEHYDRATASE"/>
    <property type="match status" value="1"/>
</dbReference>
<dbReference type="OrthoDB" id="9788869at2"/>
<keyword evidence="2" id="KW-0456">Lyase</keyword>
<sequence>MEHNEWYRVANPKDMVTPALLVYPDRIVQNIKSMIAIAGDVTNLRPHIKTHKTAEIVQLQQRFGIQKFKCATIAEAELLGRCSAMDILLAMQPVGPNIDRFFRLMAEFPKSNFSTIVDNQMLIGEIAAMAQEKDKRVTLWLDINNGMNRTGVVPNAQAVDCYRKICEDPNLIAGGLHVYDGHIHNKDLLEREKKCNADFNAVLDLKKALEKLGFIVPSVVVGGSPTFPIHARRKGVETSPGTTLLWDAGYAHNYPDMDFLTAAVLVTRVVSKPNKNLVCFDLGHKHLASEMNFPRLLLLDGEDCTQIGQSEEHLVVKCKNDKTYIVGDLAYALPMHICPTVAKYNEVLTVVDGSLGDTWKVAARNLKINI</sequence>
<dbReference type="InterPro" id="IPR042208">
    <property type="entry name" value="D-ser_dehydrat-like_sf"/>
</dbReference>
<dbReference type="SMART" id="SM01119">
    <property type="entry name" value="D-ser_dehydrat"/>
    <property type="match status" value="1"/>
</dbReference>
<keyword evidence="5" id="KW-1185">Reference proteome</keyword>
<gene>
    <name evidence="4" type="ORF">EHW67_04865</name>
</gene>
<reference evidence="4 5" key="1">
    <citation type="submission" date="2018-11" db="EMBL/GenBank/DDBJ databases">
        <title>Arenibacter aquaticus sp.nov., a marine bacterium isolated from surface seawater in the South China Sea.</title>
        <authorList>
            <person name="Guo J."/>
            <person name="Sun J."/>
        </authorList>
    </citation>
    <scope>NUCLEOTIDE SEQUENCE [LARGE SCALE GENOMIC DNA]</scope>
    <source>
        <strain evidence="4 5">GUO666</strain>
    </source>
</reference>
<evidence type="ECO:0000259" key="3">
    <source>
        <dbReference type="SMART" id="SM01119"/>
    </source>
</evidence>
<dbReference type="Pfam" id="PF01168">
    <property type="entry name" value="Ala_racemase_N"/>
    <property type="match status" value="1"/>
</dbReference>
<dbReference type="Gene3D" id="2.40.37.20">
    <property type="entry name" value="D-serine dehydratase-like domain"/>
    <property type="match status" value="1"/>
</dbReference>
<comment type="similarity">
    <text evidence="1">Belongs to the DSD1 family.</text>
</comment>
<dbReference type="Proteomes" id="UP000267585">
    <property type="component" value="Unassembled WGS sequence"/>
</dbReference>
<organism evidence="4 5">
    <name type="scientific">Arenibacter aquaticus</name>
    <dbReference type="NCBI Taxonomy" id="2489054"/>
    <lineage>
        <taxon>Bacteria</taxon>
        <taxon>Pseudomonadati</taxon>
        <taxon>Bacteroidota</taxon>
        <taxon>Flavobacteriia</taxon>
        <taxon>Flavobacteriales</taxon>
        <taxon>Flavobacteriaceae</taxon>
        <taxon>Arenibacter</taxon>
    </lineage>
</organism>
<dbReference type="InterPro" id="IPR029066">
    <property type="entry name" value="PLP-binding_barrel"/>
</dbReference>
<dbReference type="EMBL" id="RQPJ01000002">
    <property type="protein sequence ID" value="RTE54501.1"/>
    <property type="molecule type" value="Genomic_DNA"/>
</dbReference>
<dbReference type="InterPro" id="IPR051466">
    <property type="entry name" value="D-amino_acid_metab_enzyme"/>
</dbReference>
<feature type="domain" description="D-serine dehydratase-like" evidence="3">
    <location>
        <begin position="262"/>
        <end position="352"/>
    </location>
</feature>
<dbReference type="PANTHER" id="PTHR28004">
    <property type="entry name" value="ZGC:162816-RELATED"/>
    <property type="match status" value="1"/>
</dbReference>
<evidence type="ECO:0000313" key="4">
    <source>
        <dbReference type="EMBL" id="RTE54501.1"/>
    </source>
</evidence>
<proteinExistence type="inferred from homology"/>
<dbReference type="Gene3D" id="3.20.20.10">
    <property type="entry name" value="Alanine racemase"/>
    <property type="match status" value="1"/>
</dbReference>
<dbReference type="CDD" id="cd06821">
    <property type="entry name" value="PLPDE_III_D-TA"/>
    <property type="match status" value="1"/>
</dbReference>
<protein>
    <submittedName>
        <fullName evidence="4">D-TA family PLP-dependent enzyme</fullName>
    </submittedName>
</protein>